<evidence type="ECO:0000313" key="2">
    <source>
        <dbReference type="EMBL" id="SMC50461.1"/>
    </source>
</evidence>
<gene>
    <name evidence="2" type="ORF">SAMN05660703_1454</name>
</gene>
<dbReference type="Gene3D" id="3.40.30.10">
    <property type="entry name" value="Glutaredoxin"/>
    <property type="match status" value="1"/>
</dbReference>
<dbReference type="EMBL" id="FWXO01000002">
    <property type="protein sequence ID" value="SMC50461.1"/>
    <property type="molecule type" value="Genomic_DNA"/>
</dbReference>
<dbReference type="InterPro" id="IPR012336">
    <property type="entry name" value="Thioredoxin-like_fold"/>
</dbReference>
<feature type="domain" description="Thioredoxin-like fold" evidence="1">
    <location>
        <begin position="361"/>
        <end position="445"/>
    </location>
</feature>
<protein>
    <submittedName>
        <fullName evidence="2">AhpC/TSA family protein</fullName>
    </submittedName>
</protein>
<dbReference type="SUPFAM" id="SSF52833">
    <property type="entry name" value="Thioredoxin-like"/>
    <property type="match status" value="1"/>
</dbReference>
<sequence>MIKYSYCLFLLALIGCNSEKKDLTTIFAGEIVNPTGESVILYKDDVVIDSAQLDMYNRFSIKLNNLEEGLYNFHNSGQYQYVYLTQGDSLLIRLNRIYFDESLVFSGRGEELNNFLIEVFLDNEEEESLIDTYYNLKPEEFTRKVDSLRQNKIVLLEELKSEIDLSPKSLTLAHASIDYGSYISKEKYPFKYLRKNPDGTLPKVSEQFYNYRKNLDFDDKDLTFFTPYYDFMKRHFDNLAFNDCAVDCNGGKTHIKDQLHFNRHKLQLIDSIVKEKQLRDNLFRNVAMTYFLKVHDSVPNNKIFLEDFHKLSNNNRHIEEIHELYEAVNNLQPGQQIPDIAVLDSLGNTISLREISKVKKNVVFFFWTDANTRHFTNISKQIEKLKMLHPDYTFVGLSLSGKDENWKNVIKSNKQSFDNQFRAKDSYELRRSLIVDGLNKAVLIKDGLIVNAYKDIYSLN</sequence>
<dbReference type="Pfam" id="PF13905">
    <property type="entry name" value="Thioredoxin_8"/>
    <property type="match status" value="1"/>
</dbReference>
<reference evidence="2 3" key="1">
    <citation type="submission" date="2017-04" db="EMBL/GenBank/DDBJ databases">
        <authorList>
            <person name="Afonso C.L."/>
            <person name="Miller P.J."/>
            <person name="Scott M.A."/>
            <person name="Spackman E."/>
            <person name="Goraichik I."/>
            <person name="Dimitrov K.M."/>
            <person name="Suarez D.L."/>
            <person name="Swayne D.E."/>
        </authorList>
    </citation>
    <scope>NUCLEOTIDE SEQUENCE [LARGE SCALE GENOMIC DNA]</scope>
    <source>
        <strain evidence="2 3">DSM 21164</strain>
    </source>
</reference>
<proteinExistence type="predicted"/>
<evidence type="ECO:0000259" key="1">
    <source>
        <dbReference type="Pfam" id="PF13905"/>
    </source>
</evidence>
<dbReference type="RefSeq" id="WP_084060771.1">
    <property type="nucleotide sequence ID" value="NZ_FWXO01000002.1"/>
</dbReference>
<organism evidence="2 3">
    <name type="scientific">Cellulophaga tyrosinoxydans</name>
    <dbReference type="NCBI Taxonomy" id="504486"/>
    <lineage>
        <taxon>Bacteria</taxon>
        <taxon>Pseudomonadati</taxon>
        <taxon>Bacteroidota</taxon>
        <taxon>Flavobacteriia</taxon>
        <taxon>Flavobacteriales</taxon>
        <taxon>Flavobacteriaceae</taxon>
        <taxon>Cellulophaga</taxon>
    </lineage>
</organism>
<dbReference type="STRING" id="504486.SAMN05660703_1454"/>
<keyword evidence="3" id="KW-1185">Reference proteome</keyword>
<name>A0A1W1ZQX1_9FLAO</name>
<evidence type="ECO:0000313" key="3">
    <source>
        <dbReference type="Proteomes" id="UP000192360"/>
    </source>
</evidence>
<dbReference type="Proteomes" id="UP000192360">
    <property type="component" value="Unassembled WGS sequence"/>
</dbReference>
<accession>A0A1W1ZQX1</accession>
<dbReference type="AlphaFoldDB" id="A0A1W1ZQX1"/>
<dbReference type="PROSITE" id="PS51257">
    <property type="entry name" value="PROKAR_LIPOPROTEIN"/>
    <property type="match status" value="1"/>
</dbReference>
<dbReference type="InterPro" id="IPR036249">
    <property type="entry name" value="Thioredoxin-like_sf"/>
</dbReference>
<dbReference type="OrthoDB" id="1146847at2"/>